<dbReference type="EMBL" id="HACG01029684">
    <property type="protein sequence ID" value="CEK76549.1"/>
    <property type="molecule type" value="Transcribed_RNA"/>
</dbReference>
<protein>
    <recommendedName>
        <fullName evidence="2">Acyl-CoA thioesterase-like C-terminal domain-containing protein</fullName>
    </recommendedName>
</protein>
<dbReference type="SUPFAM" id="SSF54637">
    <property type="entry name" value="Thioesterase/thiol ester dehydrase-isomerase"/>
    <property type="match status" value="2"/>
</dbReference>
<dbReference type="Pfam" id="PF20789">
    <property type="entry name" value="4HBT_3C"/>
    <property type="match status" value="1"/>
</dbReference>
<dbReference type="EMBL" id="HACG01029682">
    <property type="protein sequence ID" value="CEK76547.1"/>
    <property type="molecule type" value="Transcribed_RNA"/>
</dbReference>
<gene>
    <name evidence="3" type="primary">ORF100444</name>
    <name evidence="4" type="synonym">ORF100450</name>
</gene>
<evidence type="ECO:0000259" key="2">
    <source>
        <dbReference type="Pfam" id="PF20789"/>
    </source>
</evidence>
<dbReference type="GO" id="GO:0047617">
    <property type="term" value="F:fatty acyl-CoA hydrolase activity"/>
    <property type="evidence" value="ECO:0007669"/>
    <property type="project" value="InterPro"/>
</dbReference>
<dbReference type="PANTHER" id="PTHR11066:SF34">
    <property type="entry name" value="ACYL-COENZYME A THIOESTERASE 8"/>
    <property type="match status" value="1"/>
</dbReference>
<dbReference type="GO" id="GO:0006637">
    <property type="term" value="P:acyl-CoA metabolic process"/>
    <property type="evidence" value="ECO:0007669"/>
    <property type="project" value="InterPro"/>
</dbReference>
<dbReference type="CDD" id="cd03444">
    <property type="entry name" value="Thioesterase_II_repeat1"/>
    <property type="match status" value="1"/>
</dbReference>
<dbReference type="GO" id="GO:0009062">
    <property type="term" value="P:fatty acid catabolic process"/>
    <property type="evidence" value="ECO:0007669"/>
    <property type="project" value="TreeGrafter"/>
</dbReference>
<evidence type="ECO:0000313" key="3">
    <source>
        <dbReference type="EMBL" id="CEK76547.1"/>
    </source>
</evidence>
<dbReference type="GO" id="GO:0005782">
    <property type="term" value="C:peroxisomal matrix"/>
    <property type="evidence" value="ECO:0007669"/>
    <property type="project" value="UniProtKB-SubCell"/>
</dbReference>
<dbReference type="InterPro" id="IPR049450">
    <property type="entry name" value="ACOT8-like_C"/>
</dbReference>
<name>A0A0B7A7C2_9EUPU</name>
<reference evidence="3" key="1">
    <citation type="submission" date="2014-12" db="EMBL/GenBank/DDBJ databases">
        <title>Insight into the proteome of Arion vulgaris.</title>
        <authorList>
            <person name="Aradska J."/>
            <person name="Bulat T."/>
            <person name="Smidak R."/>
            <person name="Sarate P."/>
            <person name="Gangsoo J."/>
            <person name="Sialana F."/>
            <person name="Bilban M."/>
            <person name="Lubec G."/>
        </authorList>
    </citation>
    <scope>NUCLEOTIDE SEQUENCE</scope>
    <source>
        <tissue evidence="3">Skin</tissue>
    </source>
</reference>
<dbReference type="AlphaFoldDB" id="A0A0B7A7C2"/>
<accession>A0A0B7A7C2</accession>
<dbReference type="InterPro" id="IPR042171">
    <property type="entry name" value="Acyl-CoA_hotdog"/>
</dbReference>
<evidence type="ECO:0000313" key="4">
    <source>
        <dbReference type="EMBL" id="CEK76549.1"/>
    </source>
</evidence>
<organism evidence="3">
    <name type="scientific">Arion vulgaris</name>
    <dbReference type="NCBI Taxonomy" id="1028688"/>
    <lineage>
        <taxon>Eukaryota</taxon>
        <taxon>Metazoa</taxon>
        <taxon>Spiralia</taxon>
        <taxon>Lophotrochozoa</taxon>
        <taxon>Mollusca</taxon>
        <taxon>Gastropoda</taxon>
        <taxon>Heterobranchia</taxon>
        <taxon>Euthyneura</taxon>
        <taxon>Panpulmonata</taxon>
        <taxon>Eupulmonata</taxon>
        <taxon>Stylommatophora</taxon>
        <taxon>Helicina</taxon>
        <taxon>Arionoidea</taxon>
        <taxon>Arionidae</taxon>
        <taxon>Arion</taxon>
    </lineage>
</organism>
<feature type="domain" description="Acyl-CoA thioesterase-like C-terminal" evidence="2">
    <location>
        <begin position="105"/>
        <end position="216"/>
    </location>
</feature>
<evidence type="ECO:0000256" key="1">
    <source>
        <dbReference type="ARBA" id="ARBA00006538"/>
    </source>
</evidence>
<dbReference type="Gene3D" id="2.40.160.210">
    <property type="entry name" value="Acyl-CoA thioesterase, double hotdog domain"/>
    <property type="match status" value="1"/>
</dbReference>
<dbReference type="InterPro" id="IPR003703">
    <property type="entry name" value="Acyl_CoA_thio"/>
</dbReference>
<sequence>MYYVDKIRDGKTYCTRSVKAVQSGNAMFTLQASFKQNESTSADHQLLMPKVPHPDQLETITEVLDRLHDQKCVSESDYTFGKEWYDAFPATTKLVEPEQLLFQKSCYPKRHLWIKAKGHFGEDQNENMHKCYLAYFSDSFILQTALLHLAPFSSTTSIFHTSLDHSMWFHVPCRADQWLLCRLETEYIGDGRALCRSNIWDTSGNMVISAVQEGVMRHSKAVSKF</sequence>
<proteinExistence type="inferred from homology"/>
<comment type="similarity">
    <text evidence="1">Belongs to the C/M/P thioester hydrolase family.</text>
</comment>
<dbReference type="InterPro" id="IPR029069">
    <property type="entry name" value="HotDog_dom_sf"/>
</dbReference>
<dbReference type="PANTHER" id="PTHR11066">
    <property type="entry name" value="ACYL-COA THIOESTERASE"/>
    <property type="match status" value="1"/>
</dbReference>